<dbReference type="OrthoDB" id="9912894at2"/>
<dbReference type="Proteomes" id="UP000289708">
    <property type="component" value="Unassembled WGS sequence"/>
</dbReference>
<keyword evidence="1" id="KW-0732">Signal</keyword>
<gene>
    <name evidence="2" type="ORF">EK403_08595</name>
</gene>
<sequence length="160" mass="16790">MRWSMAHLGAAVATLLSAAPASALLVWQGDARIVSVTPACKGAASERRKIGEGTVLRSILRPRNLSDNGPDTRVSFLHDGQANFVLFLPGGAPTGTAAGWGSGHDAIIVANKGVPYGGFRLQPASPSAGTDFIELTGEIEDFMFIPGCTVRFSAGYTQRF</sequence>
<dbReference type="AlphaFoldDB" id="A0A4Q0MIZ6"/>
<keyword evidence="3" id="KW-1185">Reference proteome</keyword>
<comment type="caution">
    <text evidence="2">The sequence shown here is derived from an EMBL/GenBank/DDBJ whole genome shotgun (WGS) entry which is preliminary data.</text>
</comment>
<evidence type="ECO:0000313" key="3">
    <source>
        <dbReference type="Proteomes" id="UP000289708"/>
    </source>
</evidence>
<name>A0A4Q0MIZ6_9HYPH</name>
<evidence type="ECO:0000256" key="1">
    <source>
        <dbReference type="SAM" id="SignalP"/>
    </source>
</evidence>
<dbReference type="RefSeq" id="WP_128777097.1">
    <property type="nucleotide sequence ID" value="NZ_RYFI01000007.1"/>
</dbReference>
<evidence type="ECO:0000313" key="2">
    <source>
        <dbReference type="EMBL" id="RXF73651.1"/>
    </source>
</evidence>
<feature type="chain" id="PRO_5020523446" evidence="1">
    <location>
        <begin position="24"/>
        <end position="160"/>
    </location>
</feature>
<protein>
    <submittedName>
        <fullName evidence="2">Uncharacterized protein</fullName>
    </submittedName>
</protein>
<proteinExistence type="predicted"/>
<dbReference type="EMBL" id="RYFI01000007">
    <property type="protein sequence ID" value="RXF73651.1"/>
    <property type="molecule type" value="Genomic_DNA"/>
</dbReference>
<reference evidence="2 3" key="1">
    <citation type="submission" date="2018-12" db="EMBL/GenBank/DDBJ databases">
        <title>bacterium Hansschlegelia zhihuaiae S113.</title>
        <authorList>
            <person name="He J."/>
        </authorList>
    </citation>
    <scope>NUCLEOTIDE SEQUENCE [LARGE SCALE GENOMIC DNA]</scope>
    <source>
        <strain evidence="2 3">S 113</strain>
    </source>
</reference>
<feature type="signal peptide" evidence="1">
    <location>
        <begin position="1"/>
        <end position="23"/>
    </location>
</feature>
<accession>A0A4Q0MIZ6</accession>
<organism evidence="2 3">
    <name type="scientific">Hansschlegelia zhihuaiae</name>
    <dbReference type="NCBI Taxonomy" id="405005"/>
    <lineage>
        <taxon>Bacteria</taxon>
        <taxon>Pseudomonadati</taxon>
        <taxon>Pseudomonadota</taxon>
        <taxon>Alphaproteobacteria</taxon>
        <taxon>Hyphomicrobiales</taxon>
        <taxon>Methylopilaceae</taxon>
        <taxon>Hansschlegelia</taxon>
    </lineage>
</organism>